<organism evidence="1 2">
    <name type="scientific">Oceanirhabdus seepicola</name>
    <dbReference type="NCBI Taxonomy" id="2828781"/>
    <lineage>
        <taxon>Bacteria</taxon>
        <taxon>Bacillati</taxon>
        <taxon>Bacillota</taxon>
        <taxon>Clostridia</taxon>
        <taxon>Eubacteriales</taxon>
        <taxon>Clostridiaceae</taxon>
        <taxon>Oceanirhabdus</taxon>
    </lineage>
</organism>
<name>A0A9J6P5G0_9CLOT</name>
<evidence type="ECO:0000313" key="2">
    <source>
        <dbReference type="Proteomes" id="UP001056429"/>
    </source>
</evidence>
<sequence length="93" mass="10720">MMNTSAFIFSHLRLAFSFNRSKERISESVKGGNKGIREKYSRKYAFSSKIECGFCGGTVNRRGWDSKIKTKRSFGIVEHLLRKVRNIALKVKE</sequence>
<protein>
    <submittedName>
        <fullName evidence="1">Uncharacterized protein</fullName>
    </submittedName>
</protein>
<comment type="caution">
    <text evidence="1">The sequence shown here is derived from an EMBL/GenBank/DDBJ whole genome shotgun (WGS) entry which is preliminary data.</text>
</comment>
<reference evidence="1" key="1">
    <citation type="journal article" date="2021" name="mSystems">
        <title>Bacteria and Archaea Synergistically Convert Glycine Betaine to Biogenic Methane in the Formosa Cold Seep of the South China Sea.</title>
        <authorList>
            <person name="Li L."/>
            <person name="Zhang W."/>
            <person name="Zhang S."/>
            <person name="Song L."/>
            <person name="Sun Q."/>
            <person name="Zhang H."/>
            <person name="Xiang H."/>
            <person name="Dong X."/>
        </authorList>
    </citation>
    <scope>NUCLEOTIDE SEQUENCE</scope>
    <source>
        <strain evidence="1">ZWT</strain>
    </source>
</reference>
<proteinExistence type="predicted"/>
<dbReference type="AlphaFoldDB" id="A0A9J6P5G0"/>
<reference evidence="1" key="2">
    <citation type="submission" date="2021-04" db="EMBL/GenBank/DDBJ databases">
        <authorList>
            <person name="Dong X."/>
        </authorList>
    </citation>
    <scope>NUCLEOTIDE SEQUENCE</scope>
    <source>
        <strain evidence="1">ZWT</strain>
    </source>
</reference>
<accession>A0A9J6P5G0</accession>
<evidence type="ECO:0000313" key="1">
    <source>
        <dbReference type="EMBL" id="MCM1991353.1"/>
    </source>
</evidence>
<keyword evidence="2" id="KW-1185">Reference proteome</keyword>
<dbReference type="EMBL" id="JAGSOJ010000003">
    <property type="protein sequence ID" value="MCM1991353.1"/>
    <property type="molecule type" value="Genomic_DNA"/>
</dbReference>
<dbReference type="RefSeq" id="WP_250860460.1">
    <property type="nucleotide sequence ID" value="NZ_JAGSOJ010000003.1"/>
</dbReference>
<gene>
    <name evidence="1" type="ORF">KDK92_16590</name>
</gene>
<dbReference type="Proteomes" id="UP001056429">
    <property type="component" value="Unassembled WGS sequence"/>
</dbReference>